<evidence type="ECO:0000313" key="1">
    <source>
        <dbReference type="EMBL" id="CAJ0943492.1"/>
    </source>
</evidence>
<name>A0ABN9LJI5_9NEOB</name>
<reference evidence="1" key="1">
    <citation type="submission" date="2023-07" db="EMBL/GenBank/DDBJ databases">
        <authorList>
            <person name="Stuckert A."/>
        </authorList>
    </citation>
    <scope>NUCLEOTIDE SEQUENCE</scope>
</reference>
<protein>
    <submittedName>
        <fullName evidence="1">Uncharacterized protein</fullName>
    </submittedName>
</protein>
<comment type="caution">
    <text evidence="1">The sequence shown here is derived from an EMBL/GenBank/DDBJ whole genome shotgun (WGS) entry which is preliminary data.</text>
</comment>
<proteinExistence type="predicted"/>
<accession>A0ABN9LJI5</accession>
<keyword evidence="2" id="KW-1185">Reference proteome</keyword>
<dbReference type="EMBL" id="CAUEEQ010021243">
    <property type="protein sequence ID" value="CAJ0943492.1"/>
    <property type="molecule type" value="Genomic_DNA"/>
</dbReference>
<organism evidence="1 2">
    <name type="scientific">Ranitomeya imitator</name>
    <name type="common">mimic poison frog</name>
    <dbReference type="NCBI Taxonomy" id="111125"/>
    <lineage>
        <taxon>Eukaryota</taxon>
        <taxon>Metazoa</taxon>
        <taxon>Chordata</taxon>
        <taxon>Craniata</taxon>
        <taxon>Vertebrata</taxon>
        <taxon>Euteleostomi</taxon>
        <taxon>Amphibia</taxon>
        <taxon>Batrachia</taxon>
        <taxon>Anura</taxon>
        <taxon>Neobatrachia</taxon>
        <taxon>Hyloidea</taxon>
        <taxon>Dendrobatidae</taxon>
        <taxon>Dendrobatinae</taxon>
        <taxon>Ranitomeya</taxon>
    </lineage>
</organism>
<gene>
    <name evidence="1" type="ORF">RIMI_LOCUS9995341</name>
</gene>
<sequence length="73" mass="8372">MYLASFSLRTLVAVKGYVSCNDDPDSFICSYYTKSERSEWNTEDPQFIAEVLFACDQYVELHNVSLTSFLLIS</sequence>
<dbReference type="Proteomes" id="UP001176940">
    <property type="component" value="Unassembled WGS sequence"/>
</dbReference>
<evidence type="ECO:0000313" key="2">
    <source>
        <dbReference type="Proteomes" id="UP001176940"/>
    </source>
</evidence>